<proteinExistence type="predicted"/>
<evidence type="ECO:0000313" key="1">
    <source>
        <dbReference type="EMBL" id="QTC88386.1"/>
    </source>
</evidence>
<organism evidence="1 2">
    <name type="scientific">Brevundimonas pondensis</name>
    <dbReference type="NCBI Taxonomy" id="2774189"/>
    <lineage>
        <taxon>Bacteria</taxon>
        <taxon>Pseudomonadati</taxon>
        <taxon>Pseudomonadota</taxon>
        <taxon>Alphaproteobacteria</taxon>
        <taxon>Caulobacterales</taxon>
        <taxon>Caulobacteraceae</taxon>
        <taxon>Brevundimonas</taxon>
    </lineage>
</organism>
<accession>A0ABX7SMM7</accession>
<dbReference type="Pfam" id="PF11185">
    <property type="entry name" value="DUF2971"/>
    <property type="match status" value="1"/>
</dbReference>
<sequence>MARDLDKYVRRYTTLSSALDTLAQKRLVLLSPSKWDDLNDVYFMELYRSVSNAGSVLALCCTLATETYHHWRVFTQGMEGICLEFERRPLERQLSILPGIEMRKVDYLKVGDLETLHSREADRLPYVKREGFSDEREWRIVSTCAESAVMAKSVAIELTSLNRVLLNPWMPPSLADNLRSLIRSIPGCESIRIEASRLTNSERWKSAGKALAGP</sequence>
<gene>
    <name evidence="1" type="ORF">IFE19_03040</name>
</gene>
<protein>
    <submittedName>
        <fullName evidence="1">DUF2971 domain-containing protein</fullName>
    </submittedName>
</protein>
<evidence type="ECO:0000313" key="2">
    <source>
        <dbReference type="Proteomes" id="UP000663942"/>
    </source>
</evidence>
<dbReference type="EMBL" id="CP062006">
    <property type="protein sequence ID" value="QTC88386.1"/>
    <property type="molecule type" value="Genomic_DNA"/>
</dbReference>
<dbReference type="InterPro" id="IPR021352">
    <property type="entry name" value="DUF2971"/>
</dbReference>
<name>A0ABX7SMM7_9CAUL</name>
<dbReference type="RefSeq" id="WP_207825557.1">
    <property type="nucleotide sequence ID" value="NZ_CP062006.1"/>
</dbReference>
<dbReference type="Proteomes" id="UP000663942">
    <property type="component" value="Chromosome"/>
</dbReference>
<keyword evidence="2" id="KW-1185">Reference proteome</keyword>
<reference evidence="1 2" key="1">
    <citation type="submission" date="2020-09" db="EMBL/GenBank/DDBJ databases">
        <title>Brevundimonas sp. LVF1 isolated from an oligotrophic pond in Goettingen, Germany.</title>
        <authorList>
            <person name="Friedrich I."/>
            <person name="Klassen A."/>
            <person name="Neubauer H."/>
            <person name="Schneider D."/>
            <person name="Hertel R."/>
            <person name="Daniel R."/>
        </authorList>
    </citation>
    <scope>NUCLEOTIDE SEQUENCE [LARGE SCALE GENOMIC DNA]</scope>
    <source>
        <strain evidence="1 2">LVF1</strain>
    </source>
</reference>